<dbReference type="GO" id="GO:0071978">
    <property type="term" value="P:bacterial-type flagellum-dependent swarming motility"/>
    <property type="evidence" value="ECO:0007669"/>
    <property type="project" value="TreeGrafter"/>
</dbReference>
<evidence type="ECO:0000259" key="8">
    <source>
        <dbReference type="Pfam" id="PF00460"/>
    </source>
</evidence>
<feature type="region of interest" description="Disordered" evidence="7">
    <location>
        <begin position="55"/>
        <end position="87"/>
    </location>
</feature>
<comment type="caution">
    <text evidence="9">The sequence shown here is derived from an EMBL/GenBank/DDBJ whole genome shotgun (WGS) entry which is preliminary data.</text>
</comment>
<protein>
    <recommendedName>
        <fullName evidence="3 6">Flagellar basal body rod protein FlgB</fullName>
    </recommendedName>
</protein>
<dbReference type="PANTHER" id="PTHR30435:SF12">
    <property type="entry name" value="FLAGELLAR BASAL BODY ROD PROTEIN FLGB"/>
    <property type="match status" value="1"/>
</dbReference>
<evidence type="ECO:0000256" key="1">
    <source>
        <dbReference type="ARBA" id="ARBA00004117"/>
    </source>
</evidence>
<keyword evidence="9" id="KW-0966">Cell projection</keyword>
<proteinExistence type="inferred from homology"/>
<evidence type="ECO:0000256" key="2">
    <source>
        <dbReference type="ARBA" id="ARBA00009677"/>
    </source>
</evidence>
<dbReference type="NCBIfam" id="TIGR01396">
    <property type="entry name" value="FlgB"/>
    <property type="match status" value="1"/>
</dbReference>
<dbReference type="Pfam" id="PF00460">
    <property type="entry name" value="Flg_bb_rod"/>
    <property type="match status" value="1"/>
</dbReference>
<evidence type="ECO:0000256" key="6">
    <source>
        <dbReference type="PIRNR" id="PIRNR002889"/>
    </source>
</evidence>
<name>A0A9X2FIT1_9LACO</name>
<dbReference type="Proteomes" id="UP001139006">
    <property type="component" value="Unassembled WGS sequence"/>
</dbReference>
<evidence type="ECO:0000256" key="3">
    <source>
        <dbReference type="ARBA" id="ARBA00014376"/>
    </source>
</evidence>
<comment type="subcellular location">
    <subcellularLocation>
        <location evidence="1 6">Bacterial flagellum basal body</location>
    </subcellularLocation>
</comment>
<dbReference type="EMBL" id="JAIULA010000003">
    <property type="protein sequence ID" value="MCP0886255.1"/>
    <property type="molecule type" value="Genomic_DNA"/>
</dbReference>
<evidence type="ECO:0000256" key="5">
    <source>
        <dbReference type="ARBA" id="ARBA00024934"/>
    </source>
</evidence>
<dbReference type="PANTHER" id="PTHR30435">
    <property type="entry name" value="FLAGELLAR PROTEIN"/>
    <property type="match status" value="1"/>
</dbReference>
<dbReference type="InterPro" id="IPR019776">
    <property type="entry name" value="Flagellar_basal_body_rod_CS"/>
</dbReference>
<keyword evidence="9" id="KW-0282">Flagellum</keyword>
<keyword evidence="10" id="KW-1185">Reference proteome</keyword>
<reference evidence="9 10" key="1">
    <citation type="journal article" date="2023" name="Int. J. Syst. Evol. Microbiol.">
        <title>Ligilactobacillus ubinensis sp. nov., a novel species isolated from the wild ferment of a durian fruit (Durio zibethinus).</title>
        <authorList>
            <person name="Heng Y.C."/>
            <person name="Menon N."/>
            <person name="Chen B."/>
            <person name="Loo B.Z.L."/>
            <person name="Wong G.W.J."/>
            <person name="Lim A.C.H."/>
            <person name="Silvaraju S."/>
            <person name="Kittelmann S."/>
        </authorList>
    </citation>
    <scope>NUCLEOTIDE SEQUENCE [LARGE SCALE GENOMIC DNA]</scope>
    <source>
        <strain evidence="9 10">WILCCON 0076</strain>
    </source>
</reference>
<comment type="similarity">
    <text evidence="2 6">Belongs to the flagella basal body rod proteins family.</text>
</comment>
<keyword evidence="9" id="KW-0969">Cilium</keyword>
<feature type="compositionally biased region" description="Polar residues" evidence="7">
    <location>
        <begin position="62"/>
        <end position="87"/>
    </location>
</feature>
<gene>
    <name evidence="9" type="primary">flgB</name>
    <name evidence="9" type="ORF">LB941_02745</name>
</gene>
<organism evidence="9 10">
    <name type="scientific">Ligilactobacillus ubinensis</name>
    <dbReference type="NCBI Taxonomy" id="2876789"/>
    <lineage>
        <taxon>Bacteria</taxon>
        <taxon>Bacillati</taxon>
        <taxon>Bacillota</taxon>
        <taxon>Bacilli</taxon>
        <taxon>Lactobacillales</taxon>
        <taxon>Lactobacillaceae</taxon>
        <taxon>Ligilactobacillus</taxon>
    </lineage>
</organism>
<evidence type="ECO:0000256" key="7">
    <source>
        <dbReference type="SAM" id="MobiDB-lite"/>
    </source>
</evidence>
<dbReference type="InterPro" id="IPR001444">
    <property type="entry name" value="Flag_bb_rod_N"/>
</dbReference>
<feature type="domain" description="Flagellar basal body rod protein N-terminal" evidence="8">
    <location>
        <begin position="11"/>
        <end position="35"/>
    </location>
</feature>
<evidence type="ECO:0000313" key="9">
    <source>
        <dbReference type="EMBL" id="MCP0886255.1"/>
    </source>
</evidence>
<dbReference type="AlphaFoldDB" id="A0A9X2FIT1"/>
<dbReference type="PROSITE" id="PS00588">
    <property type="entry name" value="FLAGELLA_BB_ROD"/>
    <property type="match status" value="1"/>
</dbReference>
<accession>A0A9X2FIT1</accession>
<comment type="function">
    <text evidence="5 6">Structural component of flagellum, the bacterial motility apparatus. Part of the rod structure of flagellar basal body.</text>
</comment>
<dbReference type="GO" id="GO:0030694">
    <property type="term" value="C:bacterial-type flagellum basal body, rod"/>
    <property type="evidence" value="ECO:0007669"/>
    <property type="project" value="InterPro"/>
</dbReference>
<dbReference type="InterPro" id="IPR006300">
    <property type="entry name" value="FlgB"/>
</dbReference>
<keyword evidence="4 6" id="KW-0975">Bacterial flagellum</keyword>
<evidence type="ECO:0000313" key="10">
    <source>
        <dbReference type="Proteomes" id="UP001139006"/>
    </source>
</evidence>
<evidence type="ECO:0000256" key="4">
    <source>
        <dbReference type="ARBA" id="ARBA00023143"/>
    </source>
</evidence>
<dbReference type="RefSeq" id="WP_253359273.1">
    <property type="nucleotide sequence ID" value="NZ_JAIULA010000003.1"/>
</dbReference>
<sequence length="124" mass="13535">MVDTYNLINQALSVSSERASVISSNIANVNTANYKAKKVVFESELSDATSNLTLEKTHKNHLSGSSSEDGAYVTTSDTGSVKENGNSVDLESEMVNQSTNTLYYEALEKQISGRLSMRNYVLNN</sequence>
<comment type="subunit">
    <text evidence="6">The basal body constitutes a major portion of the flagellar organelle and consists of a number of rings mounted on a central rod.</text>
</comment>
<dbReference type="PIRSF" id="PIRSF002889">
    <property type="entry name" value="Rod_FlgB"/>
    <property type="match status" value="1"/>
</dbReference>